<evidence type="ECO:0000313" key="1">
    <source>
        <dbReference type="EMBL" id="KAK3608762.1"/>
    </source>
</evidence>
<evidence type="ECO:0000313" key="2">
    <source>
        <dbReference type="Proteomes" id="UP001195483"/>
    </source>
</evidence>
<dbReference type="AlphaFoldDB" id="A0AAE0WCR0"/>
<proteinExistence type="predicted"/>
<dbReference type="Proteomes" id="UP001195483">
    <property type="component" value="Unassembled WGS sequence"/>
</dbReference>
<reference evidence="1" key="3">
    <citation type="submission" date="2023-05" db="EMBL/GenBank/DDBJ databases">
        <authorList>
            <person name="Smith C.H."/>
        </authorList>
    </citation>
    <scope>NUCLEOTIDE SEQUENCE</scope>
    <source>
        <strain evidence="1">CHS0354</strain>
        <tissue evidence="1">Mantle</tissue>
    </source>
</reference>
<comment type="caution">
    <text evidence="1">The sequence shown here is derived from an EMBL/GenBank/DDBJ whole genome shotgun (WGS) entry which is preliminary data.</text>
</comment>
<sequence length="135" mass="15782">MQSGNIRIGVRSYDLRPAVTVDTPEKLLDSTDNISKRYLLLDQTHIQAQDLIKNTGAINVYETHVRWSHKIPIRPFTRQVKQNLYHLPDDMLSSRNAAYLQDRGRTDRSKENIRQLKKNYYVKVAILTDTSVWEL</sequence>
<name>A0AAE0WCR0_9BIVA</name>
<accession>A0AAE0WCR0</accession>
<reference evidence="1" key="2">
    <citation type="journal article" date="2021" name="Genome Biol. Evol.">
        <title>Developing a high-quality reference genome for a parasitic bivalve with doubly uniparental inheritance (Bivalvia: Unionida).</title>
        <authorList>
            <person name="Smith C.H."/>
        </authorList>
    </citation>
    <scope>NUCLEOTIDE SEQUENCE</scope>
    <source>
        <strain evidence="1">CHS0354</strain>
        <tissue evidence="1">Mantle</tissue>
    </source>
</reference>
<organism evidence="1 2">
    <name type="scientific">Potamilus streckersoni</name>
    <dbReference type="NCBI Taxonomy" id="2493646"/>
    <lineage>
        <taxon>Eukaryota</taxon>
        <taxon>Metazoa</taxon>
        <taxon>Spiralia</taxon>
        <taxon>Lophotrochozoa</taxon>
        <taxon>Mollusca</taxon>
        <taxon>Bivalvia</taxon>
        <taxon>Autobranchia</taxon>
        <taxon>Heteroconchia</taxon>
        <taxon>Palaeoheterodonta</taxon>
        <taxon>Unionida</taxon>
        <taxon>Unionoidea</taxon>
        <taxon>Unionidae</taxon>
        <taxon>Ambleminae</taxon>
        <taxon>Lampsilini</taxon>
        <taxon>Potamilus</taxon>
    </lineage>
</organism>
<protein>
    <submittedName>
        <fullName evidence="1">Uncharacterized protein</fullName>
    </submittedName>
</protein>
<dbReference type="EMBL" id="JAEAOA010000657">
    <property type="protein sequence ID" value="KAK3608762.1"/>
    <property type="molecule type" value="Genomic_DNA"/>
</dbReference>
<reference evidence="1" key="1">
    <citation type="journal article" date="2021" name="Genome Biol. Evol.">
        <title>A High-Quality Reference Genome for a Parasitic Bivalve with Doubly Uniparental Inheritance (Bivalvia: Unionida).</title>
        <authorList>
            <person name="Smith C.H."/>
        </authorList>
    </citation>
    <scope>NUCLEOTIDE SEQUENCE</scope>
    <source>
        <strain evidence="1">CHS0354</strain>
    </source>
</reference>
<gene>
    <name evidence="1" type="ORF">CHS0354_010465</name>
</gene>
<keyword evidence="2" id="KW-1185">Reference proteome</keyword>